<keyword evidence="3" id="KW-1185">Reference proteome</keyword>
<gene>
    <name evidence="2" type="ORF">C475_05740</name>
</gene>
<dbReference type="eggNOG" id="arCOG06169">
    <property type="taxonomic scope" value="Archaea"/>
</dbReference>
<protein>
    <submittedName>
        <fullName evidence="2">AryLSUlfotransferase (Asst)</fullName>
    </submittedName>
</protein>
<feature type="region of interest" description="Disordered" evidence="1">
    <location>
        <begin position="368"/>
        <end position="391"/>
    </location>
</feature>
<dbReference type="PATRIC" id="fig|797114.5.peg.1174"/>
<evidence type="ECO:0000256" key="1">
    <source>
        <dbReference type="SAM" id="MobiDB-lite"/>
    </source>
</evidence>
<dbReference type="InterPro" id="IPR011042">
    <property type="entry name" value="6-blade_b-propeller_TolB-like"/>
</dbReference>
<accession>M0D142</accession>
<name>M0D142_9EURY</name>
<reference evidence="2 3" key="1">
    <citation type="journal article" date="2014" name="PLoS Genet.">
        <title>Phylogenetically driven sequencing of extremely halophilic archaea reveals strategies for static and dynamic osmo-response.</title>
        <authorList>
            <person name="Becker E.A."/>
            <person name="Seitzer P.M."/>
            <person name="Tritt A."/>
            <person name="Larsen D."/>
            <person name="Krusor M."/>
            <person name="Yao A.I."/>
            <person name="Wu D."/>
            <person name="Madern D."/>
            <person name="Eisen J.A."/>
            <person name="Darling A.E."/>
            <person name="Facciotti M.T."/>
        </authorList>
    </citation>
    <scope>NUCLEOTIDE SEQUENCE [LARGE SCALE GENOMIC DNA]</scope>
    <source>
        <strain evidence="2 3">2-9-1</strain>
    </source>
</reference>
<dbReference type="SUPFAM" id="SSF101898">
    <property type="entry name" value="NHL repeat"/>
    <property type="match status" value="1"/>
</dbReference>
<dbReference type="Gene3D" id="2.120.10.30">
    <property type="entry name" value="TolB, C-terminal domain"/>
    <property type="match status" value="1"/>
</dbReference>
<dbReference type="EMBL" id="AOIU01000012">
    <property type="protein sequence ID" value="ELZ27869.1"/>
    <property type="molecule type" value="Genomic_DNA"/>
</dbReference>
<dbReference type="OrthoDB" id="306371at2157"/>
<proteinExistence type="predicted"/>
<sequence>MLDRRTVRVSLALVVALASGIVAVGYVEAERSSDRVIGDPSVEQALRTGDLSPVVDPRDGRTVVATDSNAFVADENDGPRAQAELVAFAADGGIYYHENDHTRYWDVDPVAGTNSTVEFVYADHLTPEACDGSVCTRNGVERVNLTTGESTDVFSRVTPGKHSTRWHDVDRIDDHRLLVADIDRDRVFVVNTTTDLITWEWSAQAAFDVHSGGPFPADWTHLNDVEHVEVDGRDAAMVSLRNHDQVAFIDFERGLLENWTLGTDGDHDTLYEQHNPDYVPPERGGPALLVADSENGRVVEYQREGESWNRSWTWSDARLGWPRDADRLPNGHTLITDSNGDRVLEVDRSGEVVWSATVGFPYEAERLGTGEESAGGESAAALGLPDRDPTAANQSVSGSVLAALPPSIENGIAYAFPRWVGPLETAAIVALLIAVPVWGRLEYRWSGVSLGIRNPLRVERE</sequence>
<organism evidence="2 3">
    <name type="scientific">Halosimplex carlsbadense 2-9-1</name>
    <dbReference type="NCBI Taxonomy" id="797114"/>
    <lineage>
        <taxon>Archaea</taxon>
        <taxon>Methanobacteriati</taxon>
        <taxon>Methanobacteriota</taxon>
        <taxon>Stenosarchaea group</taxon>
        <taxon>Halobacteria</taxon>
        <taxon>Halobacteriales</taxon>
        <taxon>Haloarculaceae</taxon>
        <taxon>Halosimplex</taxon>
    </lineage>
</organism>
<dbReference type="Proteomes" id="UP000011626">
    <property type="component" value="Unassembled WGS sequence"/>
</dbReference>
<keyword evidence="2" id="KW-0808">Transferase</keyword>
<dbReference type="STRING" id="797114.C475_05740"/>
<dbReference type="GO" id="GO:0016740">
    <property type="term" value="F:transferase activity"/>
    <property type="evidence" value="ECO:0007669"/>
    <property type="project" value="UniProtKB-KW"/>
</dbReference>
<feature type="compositionally biased region" description="Low complexity" evidence="1">
    <location>
        <begin position="370"/>
        <end position="384"/>
    </location>
</feature>
<evidence type="ECO:0000313" key="3">
    <source>
        <dbReference type="Proteomes" id="UP000011626"/>
    </source>
</evidence>
<dbReference type="RefSeq" id="WP_006882820.1">
    <property type="nucleotide sequence ID" value="NZ_AOIU01000012.1"/>
</dbReference>
<comment type="caution">
    <text evidence="2">The sequence shown here is derived from an EMBL/GenBank/DDBJ whole genome shotgun (WGS) entry which is preliminary data.</text>
</comment>
<evidence type="ECO:0000313" key="2">
    <source>
        <dbReference type="EMBL" id="ELZ27869.1"/>
    </source>
</evidence>
<dbReference type="AlphaFoldDB" id="M0D142"/>